<keyword evidence="2" id="KW-0560">Oxidoreductase</keyword>
<reference evidence="5" key="1">
    <citation type="journal article" date="2019" name="Int. J. Syst. Evol. Microbiol.">
        <title>The Global Catalogue of Microorganisms (GCM) 10K type strain sequencing project: providing services to taxonomists for standard genome sequencing and annotation.</title>
        <authorList>
            <consortium name="The Broad Institute Genomics Platform"/>
            <consortium name="The Broad Institute Genome Sequencing Center for Infectious Disease"/>
            <person name="Wu L."/>
            <person name="Ma J."/>
        </authorList>
    </citation>
    <scope>NUCLEOTIDE SEQUENCE [LARGE SCALE GENOMIC DNA]</scope>
    <source>
        <strain evidence="5">JCM 17986</strain>
    </source>
</reference>
<dbReference type="Pfam" id="PF13561">
    <property type="entry name" value="adh_short_C2"/>
    <property type="match status" value="1"/>
</dbReference>
<dbReference type="SUPFAM" id="SSF51735">
    <property type="entry name" value="NAD(P)-binding Rossmann-fold domains"/>
    <property type="match status" value="1"/>
</dbReference>
<dbReference type="RefSeq" id="WP_345677044.1">
    <property type="nucleotide sequence ID" value="NZ_BAABHS010000014.1"/>
</dbReference>
<sequence>MSGITTGVIVTGGASGIGSACGAALAAAGRPVALWDLDEAAAVGHADRVAKEHGVPAIGLRVDVRDAGAYPEALEQSRSVLGGLGGLVHAAGVVDSGSLPGLEPDMWDLVLDVNLRAQALLVRAMLDDLRTHQGSAVVGIASINAVVGNPANPAYCASKAGLLGLTRSLAASLATDGIRVNAVCPGYIETPMLAKAFERPGNRAKLESRPPLKRLGTPDEIAGAVRFLMGAEASYITGTHLLVDGGLTATV</sequence>
<dbReference type="InterPro" id="IPR057326">
    <property type="entry name" value="KR_dom"/>
</dbReference>
<keyword evidence="5" id="KW-1185">Reference proteome</keyword>
<evidence type="ECO:0000313" key="5">
    <source>
        <dbReference type="Proteomes" id="UP001500466"/>
    </source>
</evidence>
<comment type="caution">
    <text evidence="4">The sequence shown here is derived from an EMBL/GenBank/DDBJ whole genome shotgun (WGS) entry which is preliminary data.</text>
</comment>
<comment type="similarity">
    <text evidence="1">Belongs to the short-chain dehydrogenases/reductases (SDR) family.</text>
</comment>
<dbReference type="Proteomes" id="UP001500466">
    <property type="component" value="Unassembled WGS sequence"/>
</dbReference>
<protein>
    <submittedName>
        <fullName evidence="4">SDR family oxidoreductase</fullName>
    </submittedName>
</protein>
<evidence type="ECO:0000313" key="4">
    <source>
        <dbReference type="EMBL" id="GAA4971263.1"/>
    </source>
</evidence>
<evidence type="ECO:0000256" key="1">
    <source>
        <dbReference type="ARBA" id="ARBA00006484"/>
    </source>
</evidence>
<proteinExistence type="inferred from homology"/>
<dbReference type="InterPro" id="IPR020904">
    <property type="entry name" value="Sc_DH/Rdtase_CS"/>
</dbReference>
<dbReference type="PRINTS" id="PR00081">
    <property type="entry name" value="GDHRDH"/>
</dbReference>
<accession>A0ABP9HHZ3</accession>
<dbReference type="PROSITE" id="PS00061">
    <property type="entry name" value="ADH_SHORT"/>
    <property type="match status" value="1"/>
</dbReference>
<evidence type="ECO:0000259" key="3">
    <source>
        <dbReference type="SMART" id="SM00822"/>
    </source>
</evidence>
<dbReference type="PANTHER" id="PTHR24321">
    <property type="entry name" value="DEHYDROGENASES, SHORT CHAIN"/>
    <property type="match status" value="1"/>
</dbReference>
<dbReference type="PRINTS" id="PR00080">
    <property type="entry name" value="SDRFAMILY"/>
</dbReference>
<dbReference type="InterPro" id="IPR002347">
    <property type="entry name" value="SDR_fam"/>
</dbReference>
<dbReference type="PANTHER" id="PTHR24321:SF14">
    <property type="entry name" value="SHORT-CHAIN TYPE DEHYDROGENASE_REDUCTASE BLR2146-RELATED"/>
    <property type="match status" value="1"/>
</dbReference>
<feature type="domain" description="Ketoreductase" evidence="3">
    <location>
        <begin position="7"/>
        <end position="191"/>
    </location>
</feature>
<evidence type="ECO:0000256" key="2">
    <source>
        <dbReference type="ARBA" id="ARBA00023002"/>
    </source>
</evidence>
<gene>
    <name evidence="4" type="ORF">GCM10023205_41240</name>
</gene>
<dbReference type="Gene3D" id="3.40.50.720">
    <property type="entry name" value="NAD(P)-binding Rossmann-like Domain"/>
    <property type="match status" value="1"/>
</dbReference>
<dbReference type="SMART" id="SM00822">
    <property type="entry name" value="PKS_KR"/>
    <property type="match status" value="1"/>
</dbReference>
<name>A0ABP9HHZ3_9ACTN</name>
<organism evidence="4 5">
    <name type="scientific">Yinghuangia aomiensis</name>
    <dbReference type="NCBI Taxonomy" id="676205"/>
    <lineage>
        <taxon>Bacteria</taxon>
        <taxon>Bacillati</taxon>
        <taxon>Actinomycetota</taxon>
        <taxon>Actinomycetes</taxon>
        <taxon>Kitasatosporales</taxon>
        <taxon>Streptomycetaceae</taxon>
        <taxon>Yinghuangia</taxon>
    </lineage>
</organism>
<dbReference type="InterPro" id="IPR036291">
    <property type="entry name" value="NAD(P)-bd_dom_sf"/>
</dbReference>
<dbReference type="EMBL" id="BAABHS010000014">
    <property type="protein sequence ID" value="GAA4971263.1"/>
    <property type="molecule type" value="Genomic_DNA"/>
</dbReference>